<dbReference type="KEGG" id="spaa:SPAPADRAFT_63096"/>
<dbReference type="CDD" id="cd00609">
    <property type="entry name" value="AAT_like"/>
    <property type="match status" value="1"/>
</dbReference>
<dbReference type="InterPro" id="IPR015421">
    <property type="entry name" value="PyrdxlP-dep_Trfase_major"/>
</dbReference>
<dbReference type="InterPro" id="IPR004839">
    <property type="entry name" value="Aminotransferase_I/II_large"/>
</dbReference>
<gene>
    <name evidence="2" type="ORF">SPAPADRAFT_63096</name>
</gene>
<dbReference type="OMA" id="DFLQWPV"/>
<dbReference type="SUPFAM" id="SSF53383">
    <property type="entry name" value="PLP-dependent transferases"/>
    <property type="match status" value="1"/>
</dbReference>
<dbReference type="GO" id="GO:0030170">
    <property type="term" value="F:pyridoxal phosphate binding"/>
    <property type="evidence" value="ECO:0007669"/>
    <property type="project" value="InterPro"/>
</dbReference>
<dbReference type="HOGENOM" id="CLU_017584_0_6_1"/>
<dbReference type="PANTHER" id="PTHR42858:SF1">
    <property type="entry name" value="LD15494P"/>
    <property type="match status" value="1"/>
</dbReference>
<dbReference type="InterPro" id="IPR015424">
    <property type="entry name" value="PyrdxlP-dep_Trfase"/>
</dbReference>
<dbReference type="GO" id="GO:0047536">
    <property type="term" value="F:2-aminoadipate transaminase activity"/>
    <property type="evidence" value="ECO:0007669"/>
    <property type="project" value="EnsemblFungi"/>
</dbReference>
<proteinExistence type="predicted"/>
<evidence type="ECO:0000313" key="2">
    <source>
        <dbReference type="EMBL" id="EGW30254.1"/>
    </source>
</evidence>
<dbReference type="Pfam" id="PF00155">
    <property type="entry name" value="Aminotran_1_2"/>
    <property type="match status" value="1"/>
</dbReference>
<dbReference type="InterPro" id="IPR015422">
    <property type="entry name" value="PyrdxlP-dep_Trfase_small"/>
</dbReference>
<feature type="domain" description="Aminotransferase class I/classII large" evidence="1">
    <location>
        <begin position="48"/>
        <end position="415"/>
    </location>
</feature>
<dbReference type="Proteomes" id="UP000000709">
    <property type="component" value="Unassembled WGS sequence"/>
</dbReference>
<organism evidence="3">
    <name type="scientific">Spathaspora passalidarum (strain NRRL Y-27907 / 11-Y1)</name>
    <dbReference type="NCBI Taxonomy" id="619300"/>
    <lineage>
        <taxon>Eukaryota</taxon>
        <taxon>Fungi</taxon>
        <taxon>Dikarya</taxon>
        <taxon>Ascomycota</taxon>
        <taxon>Saccharomycotina</taxon>
        <taxon>Pichiomycetes</taxon>
        <taxon>Debaryomycetaceae</taxon>
        <taxon>Spathaspora</taxon>
    </lineage>
</organism>
<dbReference type="AlphaFoldDB" id="G3AUG9"/>
<dbReference type="Gene3D" id="3.40.640.10">
    <property type="entry name" value="Type I PLP-dependent aspartate aminotransferase-like (Major domain)"/>
    <property type="match status" value="1"/>
</dbReference>
<dbReference type="PANTHER" id="PTHR42858">
    <property type="entry name" value="AMINOTRANSFERASE"/>
    <property type="match status" value="1"/>
</dbReference>
<protein>
    <recommendedName>
        <fullName evidence="1">Aminotransferase class I/classII large domain-containing protein</fullName>
    </recommendedName>
</protein>
<dbReference type="EMBL" id="GL996505">
    <property type="protein sequence ID" value="EGW30254.1"/>
    <property type="molecule type" value="Genomic_DNA"/>
</dbReference>
<dbReference type="FunCoup" id="G3AUG9">
    <property type="interactions" value="67"/>
</dbReference>
<dbReference type="STRING" id="619300.G3AUG9"/>
<dbReference type="InParanoid" id="G3AUG9"/>
<keyword evidence="3" id="KW-1185">Reference proteome</keyword>
<accession>G3AUG9</accession>
<sequence>MSKVINFFKGHPTRQLLPAKEIAASYQKILTTSDYLEYDTDPANQHPLTYGTDPGNLAVRETISKWVDKKFNRTTPSDPDCINLTSGASYGIANILTSVSNVNITKRIFIVAPTYFLINNVFIDLGYEGKLTGINETHGQEYEIDLKYLEQQLELYSEGLESVNERTNVVSDPNRGERKYYRFVMYLVPTFSNPGGLSYSLKTRTKLVELARKYDLLIISDDVYELLDYTNVPLISKFNHIDRDSLTNCNTYGNTISNATFSKIIAPGLRVGWQETATPKLVAQLAETGANKSGGTPAQLSTLVVADLIQTGEIEKIISKFIETYSERAKVLKDSVSKYLPQGTKVFGGDGGYFLWVELPITNHQEIVDILAKKHSVILAGGEHFEVTGDERHWGENCVRLSISFLSKEEIQEGIKLWGDVLKEKYSELY</sequence>
<dbReference type="Gene3D" id="3.90.1150.10">
    <property type="entry name" value="Aspartate Aminotransferase, domain 1"/>
    <property type="match status" value="1"/>
</dbReference>
<dbReference type="RefSeq" id="XP_007377225.1">
    <property type="nucleotide sequence ID" value="XM_007377163.1"/>
</dbReference>
<dbReference type="FunFam" id="3.40.640.10:FF:000080">
    <property type="entry name" value="Aminotransferase, putative"/>
    <property type="match status" value="1"/>
</dbReference>
<dbReference type="GeneID" id="18874593"/>
<dbReference type="eggNOG" id="KOG0634">
    <property type="taxonomic scope" value="Eukaryota"/>
</dbReference>
<name>G3AUG9_SPAPN</name>
<evidence type="ECO:0000313" key="3">
    <source>
        <dbReference type="Proteomes" id="UP000000709"/>
    </source>
</evidence>
<evidence type="ECO:0000259" key="1">
    <source>
        <dbReference type="Pfam" id="PF00155"/>
    </source>
</evidence>
<reference evidence="2 3" key="1">
    <citation type="journal article" date="2011" name="Proc. Natl. Acad. Sci. U.S.A.">
        <title>Comparative genomics of xylose-fermenting fungi for enhanced biofuel production.</title>
        <authorList>
            <person name="Wohlbach D.J."/>
            <person name="Kuo A."/>
            <person name="Sato T.K."/>
            <person name="Potts K.M."/>
            <person name="Salamov A.A."/>
            <person name="LaButti K.M."/>
            <person name="Sun H."/>
            <person name="Clum A."/>
            <person name="Pangilinan J.L."/>
            <person name="Lindquist E.A."/>
            <person name="Lucas S."/>
            <person name="Lapidus A."/>
            <person name="Jin M."/>
            <person name="Gunawan C."/>
            <person name="Balan V."/>
            <person name="Dale B.E."/>
            <person name="Jeffries T.W."/>
            <person name="Zinkel R."/>
            <person name="Barry K.W."/>
            <person name="Grigoriev I.V."/>
            <person name="Gasch A.P."/>
        </authorList>
    </citation>
    <scope>NUCLEOTIDE SEQUENCE [LARGE SCALE GENOMIC DNA]</scope>
    <source>
        <strain evidence="3">NRRL Y-27907 / 11-Y1</strain>
    </source>
</reference>